<dbReference type="RefSeq" id="WP_126636301.1">
    <property type="nucleotide sequence ID" value="NZ_BIFH01000015.1"/>
</dbReference>
<keyword evidence="2" id="KW-1185">Reference proteome</keyword>
<name>A0A401YHI5_9ACTN</name>
<dbReference type="AlphaFoldDB" id="A0A401YHI5"/>
<dbReference type="InterPro" id="IPR024411">
    <property type="entry name" value="Tail_terminator_phage"/>
</dbReference>
<organism evidence="1 2">
    <name type="scientific">Embleya hyalina</name>
    <dbReference type="NCBI Taxonomy" id="516124"/>
    <lineage>
        <taxon>Bacteria</taxon>
        <taxon>Bacillati</taxon>
        <taxon>Actinomycetota</taxon>
        <taxon>Actinomycetes</taxon>
        <taxon>Kitasatosporales</taxon>
        <taxon>Streptomycetaceae</taxon>
        <taxon>Embleya</taxon>
    </lineage>
</organism>
<sequence length="140" mass="14897">MDLDLIDGLARLLAARGLVTYDPTGASGDVFAEHMPAGPDSVVVLALYGGPEPDSRIPVDEPSLQVRVRGTADPRTSRRRSYAIYSALHGLTRTALPDGTWLVLCVAQAPPASMGVDANGQHEHTTNYRLTVGAPTTHRP</sequence>
<gene>
    <name evidence="1" type="ORF">EHYA_01731</name>
</gene>
<proteinExistence type="predicted"/>
<dbReference type="OrthoDB" id="4953313at2"/>
<accession>A0A401YHI5</accession>
<dbReference type="EMBL" id="BIFH01000015">
    <property type="protein sequence ID" value="GCD94075.1"/>
    <property type="molecule type" value="Genomic_DNA"/>
</dbReference>
<reference evidence="1 2" key="1">
    <citation type="submission" date="2018-12" db="EMBL/GenBank/DDBJ databases">
        <title>Draft genome sequence of Embleya hyalina NBRC 13850T.</title>
        <authorList>
            <person name="Komaki H."/>
            <person name="Hosoyama A."/>
            <person name="Kimura A."/>
            <person name="Ichikawa N."/>
            <person name="Tamura T."/>
        </authorList>
    </citation>
    <scope>NUCLEOTIDE SEQUENCE [LARGE SCALE GENOMIC DNA]</scope>
    <source>
        <strain evidence="1 2">NBRC 13850</strain>
    </source>
</reference>
<comment type="caution">
    <text evidence="1">The sequence shown here is derived from an EMBL/GenBank/DDBJ whole genome shotgun (WGS) entry which is preliminary data.</text>
</comment>
<evidence type="ECO:0000313" key="1">
    <source>
        <dbReference type="EMBL" id="GCD94075.1"/>
    </source>
</evidence>
<evidence type="ECO:0008006" key="3">
    <source>
        <dbReference type="Google" id="ProtNLM"/>
    </source>
</evidence>
<evidence type="ECO:0000313" key="2">
    <source>
        <dbReference type="Proteomes" id="UP000286931"/>
    </source>
</evidence>
<dbReference type="Proteomes" id="UP000286931">
    <property type="component" value="Unassembled WGS sequence"/>
</dbReference>
<dbReference type="Pfam" id="PF12691">
    <property type="entry name" value="Phage_tail_terminator_6"/>
    <property type="match status" value="1"/>
</dbReference>
<protein>
    <recommendedName>
        <fullName evidence="3">Tail terminator</fullName>
    </recommendedName>
</protein>